<comment type="caution">
    <text evidence="2">The sequence shown here is derived from an EMBL/GenBank/DDBJ whole genome shotgun (WGS) entry which is preliminary data.</text>
</comment>
<accession>A0AA91TKG5</accession>
<dbReference type="EMBL" id="QRYP01000087">
    <property type="protein sequence ID" value="RGU89057.1"/>
    <property type="molecule type" value="Genomic_DNA"/>
</dbReference>
<keyword evidence="1" id="KW-0472">Membrane</keyword>
<name>A0AA91TKG5_9BACT</name>
<keyword evidence="1" id="KW-1133">Transmembrane helix</keyword>
<dbReference type="EMBL" id="NMPZ01000009">
    <property type="protein sequence ID" value="OXL44211.1"/>
    <property type="molecule type" value="Genomic_DNA"/>
</dbReference>
<organism evidence="2 4">
    <name type="scientific">Segatella copri</name>
    <dbReference type="NCBI Taxonomy" id="165179"/>
    <lineage>
        <taxon>Bacteria</taxon>
        <taxon>Pseudomonadati</taxon>
        <taxon>Bacteroidota</taxon>
        <taxon>Bacteroidia</taxon>
        <taxon>Bacteroidales</taxon>
        <taxon>Prevotellaceae</taxon>
        <taxon>Segatella</taxon>
    </lineage>
</organism>
<evidence type="ECO:0000313" key="4">
    <source>
        <dbReference type="Proteomes" id="UP000215155"/>
    </source>
</evidence>
<evidence type="ECO:0000313" key="3">
    <source>
        <dbReference type="EMBL" id="RGU89057.1"/>
    </source>
</evidence>
<dbReference type="AlphaFoldDB" id="A0AA91TKG5"/>
<keyword evidence="1" id="KW-0812">Transmembrane</keyword>
<sequence>MTGADILLSGEIKPSHLINGAMLGVSTTGVGTIIAGVWFIAGYGTMRINYIFTGEAKGISDIYLI</sequence>
<protein>
    <submittedName>
        <fullName evidence="2">Uncharacterized protein</fullName>
    </submittedName>
</protein>
<dbReference type="Proteomes" id="UP000285236">
    <property type="component" value="Unassembled WGS sequence"/>
</dbReference>
<dbReference type="Proteomes" id="UP000215155">
    <property type="component" value="Unassembled WGS sequence"/>
</dbReference>
<evidence type="ECO:0000313" key="5">
    <source>
        <dbReference type="Proteomes" id="UP000285236"/>
    </source>
</evidence>
<gene>
    <name evidence="2" type="ORF">CFT61_07575</name>
    <name evidence="3" type="ORF">DWW35_15465</name>
</gene>
<dbReference type="RefSeq" id="WP_089543839.1">
    <property type="nucleotide sequence ID" value="NZ_NMPZ01000009.1"/>
</dbReference>
<evidence type="ECO:0000256" key="1">
    <source>
        <dbReference type="SAM" id="Phobius"/>
    </source>
</evidence>
<proteinExistence type="predicted"/>
<evidence type="ECO:0000313" key="2">
    <source>
        <dbReference type="EMBL" id="OXL44211.1"/>
    </source>
</evidence>
<reference evidence="2 4" key="1">
    <citation type="submission" date="2017-07" db="EMBL/GenBank/DDBJ databases">
        <title>Draft genome sequence of Prevotella copri isolated from the gut of healthy adult Indian.</title>
        <authorList>
            <person name="Das B."/>
            <person name="Bag S."/>
            <person name="Ghosh T.S."/>
        </authorList>
    </citation>
    <scope>NUCLEOTIDE SEQUENCE [LARGE SCALE GENOMIC DNA]</scope>
    <source>
        <strain evidence="2 4">Indica</strain>
    </source>
</reference>
<reference evidence="3 5" key="2">
    <citation type="submission" date="2018-08" db="EMBL/GenBank/DDBJ databases">
        <title>A genome reference for cultivated species of the human gut microbiota.</title>
        <authorList>
            <person name="Zou Y."/>
            <person name="Xue W."/>
            <person name="Luo G."/>
        </authorList>
    </citation>
    <scope>NUCLEOTIDE SEQUENCE [LARGE SCALE GENOMIC DNA]</scope>
    <source>
        <strain evidence="3 5">AF15-25</strain>
    </source>
</reference>
<feature type="transmembrane region" description="Helical" evidence="1">
    <location>
        <begin position="20"/>
        <end position="41"/>
    </location>
</feature>